<dbReference type="InterPro" id="IPR034683">
    <property type="entry name" value="IspD/TarI"/>
</dbReference>
<accession>A0A4Q9KGI3</accession>
<dbReference type="EC" id="2.7.7.60" evidence="7"/>
<evidence type="ECO:0000256" key="3">
    <source>
        <dbReference type="ARBA" id="ARBA00009789"/>
    </source>
</evidence>
<feature type="site" description="Positions MEP for the nucleophilic attack" evidence="7">
    <location>
        <position position="163"/>
    </location>
</feature>
<comment type="similarity">
    <text evidence="3 7">Belongs to the IspD/TarI cytidylyltransferase family. IspD subfamily.</text>
</comment>
<evidence type="ECO:0000256" key="5">
    <source>
        <dbReference type="ARBA" id="ARBA00022695"/>
    </source>
</evidence>
<dbReference type="GO" id="GO:0019288">
    <property type="term" value="P:isopentenyl diphosphate biosynthetic process, methylerythritol 4-phosphate pathway"/>
    <property type="evidence" value="ECO:0007669"/>
    <property type="project" value="UniProtKB-UniRule"/>
</dbReference>
<sequence>MGEHNNPVPVVAIVVAAGSGSRLGAAVPKALVPVAGVPLVTRAIERLAEGGVGEVIVVVPAAEREAFVEVLASAPVPVIWVDGGAERQDSVANGLAALPDLDEADAEGQVVLVHDAARAFVPAEVVARVIEAVRAGADAVVPAVPVSDTVRELTDTGSVVVDRARLRAVQTPQGFRRGLLEDAHAALYETRMTVTDDAAAAEYIGCDVVLVEGSRDAFKVTDPFDLVVAEAIAARGEPA</sequence>
<comment type="function">
    <text evidence="7">Catalyzes the formation of 4-diphosphocytidyl-2-C-methyl-D-erythritol from CTP and 2-C-methyl-D-erythritol 4-phosphate (MEP).</text>
</comment>
<protein>
    <recommendedName>
        <fullName evidence="7">2-C-methyl-D-erythritol 4-phosphate cytidylyltransferase</fullName>
        <ecNumber evidence="7">2.7.7.60</ecNumber>
    </recommendedName>
    <alternativeName>
        <fullName evidence="7">4-diphosphocytidyl-2C-methyl-D-erythritol synthase</fullName>
    </alternativeName>
    <alternativeName>
        <fullName evidence="7">MEP cytidylyltransferase</fullName>
        <shortName evidence="7">MCT</shortName>
    </alternativeName>
</protein>
<dbReference type="GO" id="GO:0050518">
    <property type="term" value="F:2-C-methyl-D-erythritol 4-phosphate cytidylyltransferase activity"/>
    <property type="evidence" value="ECO:0007669"/>
    <property type="project" value="UniProtKB-UniRule"/>
</dbReference>
<dbReference type="AlphaFoldDB" id="A0A4Q9KGI3"/>
<feature type="site" description="Positions MEP for the nucleophilic attack" evidence="7">
    <location>
        <position position="219"/>
    </location>
</feature>
<comment type="catalytic activity">
    <reaction evidence="1 7">
        <text>2-C-methyl-D-erythritol 4-phosphate + CTP + H(+) = 4-CDP-2-C-methyl-D-erythritol + diphosphate</text>
        <dbReference type="Rhea" id="RHEA:13429"/>
        <dbReference type="ChEBI" id="CHEBI:15378"/>
        <dbReference type="ChEBI" id="CHEBI:33019"/>
        <dbReference type="ChEBI" id="CHEBI:37563"/>
        <dbReference type="ChEBI" id="CHEBI:57823"/>
        <dbReference type="ChEBI" id="CHEBI:58262"/>
        <dbReference type="EC" id="2.7.7.60"/>
    </reaction>
</comment>
<evidence type="ECO:0000256" key="2">
    <source>
        <dbReference type="ARBA" id="ARBA00004787"/>
    </source>
</evidence>
<dbReference type="PANTHER" id="PTHR32125">
    <property type="entry name" value="2-C-METHYL-D-ERYTHRITOL 4-PHOSPHATE CYTIDYLYLTRANSFERASE, CHLOROPLASTIC"/>
    <property type="match status" value="1"/>
</dbReference>
<dbReference type="UniPathway" id="UPA00056">
    <property type="reaction ID" value="UER00093"/>
</dbReference>
<evidence type="ECO:0000313" key="8">
    <source>
        <dbReference type="EMBL" id="TBT88459.1"/>
    </source>
</evidence>
<dbReference type="Gene3D" id="3.90.550.10">
    <property type="entry name" value="Spore Coat Polysaccharide Biosynthesis Protein SpsA, Chain A"/>
    <property type="match status" value="1"/>
</dbReference>
<dbReference type="PANTHER" id="PTHR32125:SF4">
    <property type="entry name" value="2-C-METHYL-D-ERYTHRITOL 4-PHOSPHATE CYTIDYLYLTRANSFERASE, CHLOROPLASTIC"/>
    <property type="match status" value="1"/>
</dbReference>
<dbReference type="EMBL" id="SDMQ01000001">
    <property type="protein sequence ID" value="TBT88459.1"/>
    <property type="molecule type" value="Genomic_DNA"/>
</dbReference>
<keyword evidence="9" id="KW-1185">Reference proteome</keyword>
<dbReference type="SUPFAM" id="SSF53448">
    <property type="entry name" value="Nucleotide-diphospho-sugar transferases"/>
    <property type="match status" value="1"/>
</dbReference>
<dbReference type="InterPro" id="IPR018294">
    <property type="entry name" value="ISPD_synthase_CS"/>
</dbReference>
<dbReference type="RefSeq" id="WP_131166590.1">
    <property type="nucleotide sequence ID" value="NZ_SDMQ01000001.1"/>
</dbReference>
<dbReference type="CDD" id="cd02516">
    <property type="entry name" value="CDP-ME_synthetase"/>
    <property type="match status" value="1"/>
</dbReference>
<evidence type="ECO:0000313" key="9">
    <source>
        <dbReference type="Proteomes" id="UP000292373"/>
    </source>
</evidence>
<dbReference type="InterPro" id="IPR029044">
    <property type="entry name" value="Nucleotide-diphossugar_trans"/>
</dbReference>
<feature type="site" description="Transition state stabilizer" evidence="7">
    <location>
        <position position="22"/>
    </location>
</feature>
<evidence type="ECO:0000256" key="7">
    <source>
        <dbReference type="HAMAP-Rule" id="MF_00108"/>
    </source>
</evidence>
<keyword evidence="6 7" id="KW-0414">Isoprene biosynthesis</keyword>
<evidence type="ECO:0000256" key="1">
    <source>
        <dbReference type="ARBA" id="ARBA00001282"/>
    </source>
</evidence>
<evidence type="ECO:0000256" key="6">
    <source>
        <dbReference type="ARBA" id="ARBA00023229"/>
    </source>
</evidence>
<dbReference type="PROSITE" id="PS01295">
    <property type="entry name" value="ISPD"/>
    <property type="match status" value="1"/>
</dbReference>
<evidence type="ECO:0000256" key="4">
    <source>
        <dbReference type="ARBA" id="ARBA00022679"/>
    </source>
</evidence>
<keyword evidence="5 7" id="KW-0548">Nucleotidyltransferase</keyword>
<comment type="caution">
    <text evidence="8">The sequence shown here is derived from an EMBL/GenBank/DDBJ whole genome shotgun (WGS) entry which is preliminary data.</text>
</comment>
<dbReference type="InterPro" id="IPR001228">
    <property type="entry name" value="IspD"/>
</dbReference>
<dbReference type="Proteomes" id="UP000292373">
    <property type="component" value="Unassembled WGS sequence"/>
</dbReference>
<gene>
    <name evidence="7" type="primary">ispD</name>
    <name evidence="8" type="ORF">ET989_00410</name>
</gene>
<keyword evidence="4 7" id="KW-0808">Transferase</keyword>
<dbReference type="Pfam" id="PF01128">
    <property type="entry name" value="IspD"/>
    <property type="match status" value="1"/>
</dbReference>
<name>A0A4Q9KGI3_9ACTN</name>
<feature type="site" description="Transition state stabilizer" evidence="7">
    <location>
        <position position="29"/>
    </location>
</feature>
<proteinExistence type="inferred from homology"/>
<dbReference type="HAMAP" id="MF_00108">
    <property type="entry name" value="IspD"/>
    <property type="match status" value="1"/>
</dbReference>
<dbReference type="InterPro" id="IPR050088">
    <property type="entry name" value="IspD/TarI_cytidylyltransf_bact"/>
</dbReference>
<dbReference type="NCBIfam" id="TIGR00453">
    <property type="entry name" value="ispD"/>
    <property type="match status" value="1"/>
</dbReference>
<dbReference type="OrthoDB" id="9802561at2"/>
<dbReference type="FunFam" id="3.90.550.10:FF:000003">
    <property type="entry name" value="2-C-methyl-D-erythritol 4-phosphate cytidylyltransferase"/>
    <property type="match status" value="1"/>
</dbReference>
<comment type="pathway">
    <text evidence="2 7">Isoprenoid biosynthesis; isopentenyl diphosphate biosynthesis via DXP pathway; isopentenyl diphosphate from 1-deoxy-D-xylulose 5-phosphate: step 2/6.</text>
</comment>
<organism evidence="8 9">
    <name type="scientific">Propioniciclava sinopodophylli</name>
    <dbReference type="NCBI Taxonomy" id="1837344"/>
    <lineage>
        <taxon>Bacteria</taxon>
        <taxon>Bacillati</taxon>
        <taxon>Actinomycetota</taxon>
        <taxon>Actinomycetes</taxon>
        <taxon>Propionibacteriales</taxon>
        <taxon>Propionibacteriaceae</taxon>
        <taxon>Propioniciclava</taxon>
    </lineage>
</organism>
<reference evidence="8 9" key="1">
    <citation type="submission" date="2019-01" db="EMBL/GenBank/DDBJ databases">
        <title>Lactibacter flavus gen. nov., sp. nov., a novel bacterium of the family Propionibacteriaceae isolated from raw milk and dairy products.</title>
        <authorList>
            <person name="Huptas C."/>
            <person name="Wenning M."/>
            <person name="Breitenwieser F."/>
            <person name="Doll E."/>
            <person name="Von Neubeck M."/>
            <person name="Busse H.-J."/>
            <person name="Scherer S."/>
        </authorList>
    </citation>
    <scope>NUCLEOTIDE SEQUENCE [LARGE SCALE GENOMIC DNA]</scope>
    <source>
        <strain evidence="8 9">KCTC 33808</strain>
    </source>
</reference>